<evidence type="ECO:0000313" key="8">
    <source>
        <dbReference type="Proteomes" id="UP001277761"/>
    </source>
</evidence>
<keyword evidence="1" id="KW-0805">Transcription regulation</keyword>
<dbReference type="InterPro" id="IPR001647">
    <property type="entry name" value="HTH_TetR"/>
</dbReference>
<proteinExistence type="predicted"/>
<dbReference type="PANTHER" id="PTHR30055:SF234">
    <property type="entry name" value="HTH-TYPE TRANSCRIPTIONAL REGULATOR BETI"/>
    <property type="match status" value="1"/>
</dbReference>
<dbReference type="SUPFAM" id="SSF46689">
    <property type="entry name" value="Homeodomain-like"/>
    <property type="match status" value="1"/>
</dbReference>
<comment type="caution">
    <text evidence="7">The sequence shown here is derived from an EMBL/GenBank/DDBJ whole genome shotgun (WGS) entry which is preliminary data.</text>
</comment>
<evidence type="ECO:0000256" key="3">
    <source>
        <dbReference type="ARBA" id="ARBA00023163"/>
    </source>
</evidence>
<feature type="DNA-binding region" description="H-T-H motif" evidence="4">
    <location>
        <begin position="43"/>
        <end position="62"/>
    </location>
</feature>
<dbReference type="InterPro" id="IPR050109">
    <property type="entry name" value="HTH-type_TetR-like_transc_reg"/>
</dbReference>
<dbReference type="PROSITE" id="PS50977">
    <property type="entry name" value="HTH_TETR_2"/>
    <property type="match status" value="1"/>
</dbReference>
<protein>
    <submittedName>
        <fullName evidence="7">TetR/AcrR family transcriptional regulator</fullName>
    </submittedName>
</protein>
<name>A0ABU4VIL1_9ACTN</name>
<accession>A0ABU4VIL1</accession>
<dbReference type="InterPro" id="IPR036271">
    <property type="entry name" value="Tet_transcr_reg_TetR-rel_C_sf"/>
</dbReference>
<evidence type="ECO:0000256" key="4">
    <source>
        <dbReference type="PROSITE-ProRule" id="PRU00335"/>
    </source>
</evidence>
<feature type="domain" description="HTH tetR-type" evidence="6">
    <location>
        <begin position="20"/>
        <end position="80"/>
    </location>
</feature>
<dbReference type="RefSeq" id="WP_319952809.1">
    <property type="nucleotide sequence ID" value="NZ_JAXAVX010000001.1"/>
</dbReference>
<dbReference type="SUPFAM" id="SSF48498">
    <property type="entry name" value="Tetracyclin repressor-like, C-terminal domain"/>
    <property type="match status" value="1"/>
</dbReference>
<keyword evidence="8" id="KW-1185">Reference proteome</keyword>
<feature type="region of interest" description="Disordered" evidence="5">
    <location>
        <begin position="1"/>
        <end position="21"/>
    </location>
</feature>
<dbReference type="EMBL" id="JAXAVX010000001">
    <property type="protein sequence ID" value="MDX8150665.1"/>
    <property type="molecule type" value="Genomic_DNA"/>
</dbReference>
<keyword evidence="3" id="KW-0804">Transcription</keyword>
<dbReference type="Proteomes" id="UP001277761">
    <property type="component" value="Unassembled WGS sequence"/>
</dbReference>
<evidence type="ECO:0000256" key="5">
    <source>
        <dbReference type="SAM" id="MobiDB-lite"/>
    </source>
</evidence>
<dbReference type="Gene3D" id="1.10.357.10">
    <property type="entry name" value="Tetracycline Repressor, domain 2"/>
    <property type="match status" value="1"/>
</dbReference>
<dbReference type="InterPro" id="IPR009057">
    <property type="entry name" value="Homeodomain-like_sf"/>
</dbReference>
<sequence>MPFETRFPGGAATPGRQRFSPRQEEVLHAIEPIFLREGIRGIRMGDLATEVGCSRSTLYEIAPSKEDLLLLVLDRMMFRISERGLAAIEAADTHVESMGAMLTVGARDFSALGPRFLDAVRGHPPARMLFDRWVTVCRDALERMIAEAVLAEEIRPVIAPVVAEMMFSAVLRFTEPDFSRTTKVSSADALTQMVDVLLEGLRPRT</sequence>
<evidence type="ECO:0000259" key="6">
    <source>
        <dbReference type="PROSITE" id="PS50977"/>
    </source>
</evidence>
<organism evidence="7 8">
    <name type="scientific">Patulibacter brassicae</name>
    <dbReference type="NCBI Taxonomy" id="1705717"/>
    <lineage>
        <taxon>Bacteria</taxon>
        <taxon>Bacillati</taxon>
        <taxon>Actinomycetota</taxon>
        <taxon>Thermoleophilia</taxon>
        <taxon>Solirubrobacterales</taxon>
        <taxon>Patulibacteraceae</taxon>
        <taxon>Patulibacter</taxon>
    </lineage>
</organism>
<evidence type="ECO:0000256" key="2">
    <source>
        <dbReference type="ARBA" id="ARBA00023125"/>
    </source>
</evidence>
<evidence type="ECO:0000256" key="1">
    <source>
        <dbReference type="ARBA" id="ARBA00023015"/>
    </source>
</evidence>
<reference evidence="7 8" key="1">
    <citation type="submission" date="2023-11" db="EMBL/GenBank/DDBJ databases">
        <authorList>
            <person name="Xu M."/>
            <person name="Jiang T."/>
        </authorList>
    </citation>
    <scope>NUCLEOTIDE SEQUENCE [LARGE SCALE GENOMIC DNA]</scope>
    <source>
        <strain evidence="7 8">SD</strain>
    </source>
</reference>
<evidence type="ECO:0000313" key="7">
    <source>
        <dbReference type="EMBL" id="MDX8150665.1"/>
    </source>
</evidence>
<keyword evidence="2 4" id="KW-0238">DNA-binding</keyword>
<gene>
    <name evidence="7" type="ORF">SK069_03590</name>
</gene>
<dbReference type="PANTHER" id="PTHR30055">
    <property type="entry name" value="HTH-TYPE TRANSCRIPTIONAL REGULATOR RUTR"/>
    <property type="match status" value="1"/>
</dbReference>
<dbReference type="Gene3D" id="1.10.10.60">
    <property type="entry name" value="Homeodomain-like"/>
    <property type="match status" value="1"/>
</dbReference>